<keyword evidence="8" id="KW-0418">Kinase</keyword>
<dbReference type="AlphaFoldDB" id="A0A075WLW0"/>
<dbReference type="InterPro" id="IPR050398">
    <property type="entry name" value="HssS/ArlS-like"/>
</dbReference>
<proteinExistence type="predicted"/>
<reference evidence="14 15" key="1">
    <citation type="submission" date="2013-07" db="EMBL/GenBank/DDBJ databases">
        <title>Genome of Archaeoglobus fulgidus.</title>
        <authorList>
            <person name="Fiebig A."/>
            <person name="Birkeland N.-K."/>
        </authorList>
    </citation>
    <scope>NUCLEOTIDE SEQUENCE [LARGE SCALE GENOMIC DNA]</scope>
    <source>
        <strain evidence="14 15">DSM 8774</strain>
    </source>
</reference>
<sequence length="337" mass="37414">MKLTPQIVLIVVVASLVPLSVLGYTIAGMTSSAEEAKQGVTTVSQEYLTKAGEEAVRMKAQDLALAVQTYIEAKMKLENKTMLTTFDLIQDPKFRSLGAQRWGAKEYTWVCAFNKVAGRDVAVILTHPAFTGQYEKYLGVDVAMLRWNETMPELYNLLLKITENPEAPKPVCGYYHWDDPETPEKEEIPKYLCHYPTTIKVYDPISKGQLWVVVGTSAYIDGYFQYLTQNPANPAENIASEISKSVEGAIQQVYYALGIAAAIAIVFVIVLAVFTTSTITRPIIELSNTADKIAEGNLEAEVPHQNRADEIGILAKSIERLRRSLKVAMESLEEALK</sequence>
<dbReference type="RefSeq" id="WP_048095895.1">
    <property type="nucleotide sequence ID" value="NZ_CP006577.1"/>
</dbReference>
<dbReference type="EC" id="2.7.13.3" evidence="3"/>
<evidence type="ECO:0000256" key="6">
    <source>
        <dbReference type="ARBA" id="ARBA00022679"/>
    </source>
</evidence>
<dbReference type="GO" id="GO:0005886">
    <property type="term" value="C:plasma membrane"/>
    <property type="evidence" value="ECO:0007669"/>
    <property type="project" value="UniProtKB-SubCell"/>
</dbReference>
<dbReference type="KEGG" id="afg:AFULGI_00017550"/>
<evidence type="ECO:0000256" key="4">
    <source>
        <dbReference type="ARBA" id="ARBA00022475"/>
    </source>
</evidence>
<comment type="subcellular location">
    <subcellularLocation>
        <location evidence="2">Cell membrane</location>
        <topology evidence="2">Multi-pass membrane protein</topology>
    </subcellularLocation>
</comment>
<evidence type="ECO:0000256" key="11">
    <source>
        <dbReference type="ARBA" id="ARBA00023136"/>
    </source>
</evidence>
<evidence type="ECO:0000256" key="12">
    <source>
        <dbReference type="SAM" id="Phobius"/>
    </source>
</evidence>
<dbReference type="InterPro" id="IPR003660">
    <property type="entry name" value="HAMP_dom"/>
</dbReference>
<evidence type="ECO:0000313" key="15">
    <source>
        <dbReference type="Proteomes" id="UP000028501"/>
    </source>
</evidence>
<evidence type="ECO:0000256" key="3">
    <source>
        <dbReference type="ARBA" id="ARBA00012438"/>
    </source>
</evidence>
<dbReference type="EMBL" id="CP006577">
    <property type="protein sequence ID" value="AIG98513.1"/>
    <property type="molecule type" value="Genomic_DNA"/>
</dbReference>
<gene>
    <name evidence="14" type="ORF">AFULGI_00017550</name>
</gene>
<evidence type="ECO:0000256" key="5">
    <source>
        <dbReference type="ARBA" id="ARBA00022553"/>
    </source>
</evidence>
<keyword evidence="5" id="KW-0597">Phosphoprotein</keyword>
<dbReference type="PROSITE" id="PS50885">
    <property type="entry name" value="HAMP"/>
    <property type="match status" value="1"/>
</dbReference>
<dbReference type="GO" id="GO:0004673">
    <property type="term" value="F:protein histidine kinase activity"/>
    <property type="evidence" value="ECO:0007669"/>
    <property type="project" value="UniProtKB-EC"/>
</dbReference>
<evidence type="ECO:0000256" key="9">
    <source>
        <dbReference type="ARBA" id="ARBA00022840"/>
    </source>
</evidence>
<keyword evidence="11 12" id="KW-0472">Membrane</keyword>
<keyword evidence="12" id="KW-1133">Transmembrane helix</keyword>
<keyword evidence="10" id="KW-0902">Two-component regulatory system</keyword>
<dbReference type="SMART" id="SM00304">
    <property type="entry name" value="HAMP"/>
    <property type="match status" value="1"/>
</dbReference>
<dbReference type="PANTHER" id="PTHR45528:SF1">
    <property type="entry name" value="SENSOR HISTIDINE KINASE CPXA"/>
    <property type="match status" value="1"/>
</dbReference>
<comment type="catalytic activity">
    <reaction evidence="1">
        <text>ATP + protein L-histidine = ADP + protein N-phospho-L-histidine.</text>
        <dbReference type="EC" id="2.7.13.3"/>
    </reaction>
</comment>
<keyword evidence="6" id="KW-0808">Transferase</keyword>
<evidence type="ECO:0000313" key="14">
    <source>
        <dbReference type="EMBL" id="AIG98513.1"/>
    </source>
</evidence>
<keyword evidence="12" id="KW-0812">Transmembrane</keyword>
<feature type="transmembrane region" description="Helical" evidence="12">
    <location>
        <begin position="253"/>
        <end position="274"/>
    </location>
</feature>
<dbReference type="HOGENOM" id="CLU_820396_0_0_2"/>
<evidence type="ECO:0000256" key="2">
    <source>
        <dbReference type="ARBA" id="ARBA00004651"/>
    </source>
</evidence>
<evidence type="ECO:0000256" key="1">
    <source>
        <dbReference type="ARBA" id="ARBA00000085"/>
    </source>
</evidence>
<dbReference type="Gene3D" id="1.10.8.500">
    <property type="entry name" value="HAMP domain in histidine kinase"/>
    <property type="match status" value="1"/>
</dbReference>
<name>A0A075WLW0_ARCFL</name>
<accession>A0A075WLW0</accession>
<keyword evidence="7" id="KW-0547">Nucleotide-binding</keyword>
<dbReference type="GeneID" id="24795250"/>
<dbReference type="PANTHER" id="PTHR45528">
    <property type="entry name" value="SENSOR HISTIDINE KINASE CPXA"/>
    <property type="match status" value="1"/>
</dbReference>
<keyword evidence="9" id="KW-0067">ATP-binding</keyword>
<dbReference type="GO" id="GO:0005524">
    <property type="term" value="F:ATP binding"/>
    <property type="evidence" value="ECO:0007669"/>
    <property type="project" value="UniProtKB-KW"/>
</dbReference>
<evidence type="ECO:0000256" key="8">
    <source>
        <dbReference type="ARBA" id="ARBA00022777"/>
    </source>
</evidence>
<feature type="domain" description="HAMP" evidence="13">
    <location>
        <begin position="277"/>
        <end position="330"/>
    </location>
</feature>
<dbReference type="Pfam" id="PF00672">
    <property type="entry name" value="HAMP"/>
    <property type="match status" value="1"/>
</dbReference>
<dbReference type="Proteomes" id="UP000028501">
    <property type="component" value="Chromosome"/>
</dbReference>
<evidence type="ECO:0000256" key="10">
    <source>
        <dbReference type="ARBA" id="ARBA00023012"/>
    </source>
</evidence>
<organism evidence="14 15">
    <name type="scientific">Archaeoglobus fulgidus DSM 8774</name>
    <dbReference type="NCBI Taxonomy" id="1344584"/>
    <lineage>
        <taxon>Archaea</taxon>
        <taxon>Methanobacteriati</taxon>
        <taxon>Methanobacteriota</taxon>
        <taxon>Archaeoglobi</taxon>
        <taxon>Archaeoglobales</taxon>
        <taxon>Archaeoglobaceae</taxon>
        <taxon>Archaeoglobus</taxon>
    </lineage>
</organism>
<evidence type="ECO:0000256" key="7">
    <source>
        <dbReference type="ARBA" id="ARBA00022741"/>
    </source>
</evidence>
<protein>
    <recommendedName>
        <fullName evidence="3">histidine kinase</fullName>
        <ecNumber evidence="3">2.7.13.3</ecNumber>
    </recommendedName>
</protein>
<keyword evidence="4" id="KW-1003">Cell membrane</keyword>
<evidence type="ECO:0000259" key="13">
    <source>
        <dbReference type="PROSITE" id="PS50885"/>
    </source>
</evidence>
<dbReference type="CDD" id="cd06225">
    <property type="entry name" value="HAMP"/>
    <property type="match status" value="1"/>
</dbReference>
<dbReference type="GO" id="GO:0000160">
    <property type="term" value="P:phosphorelay signal transduction system"/>
    <property type="evidence" value="ECO:0007669"/>
    <property type="project" value="UniProtKB-KW"/>
</dbReference>
<dbReference type="SUPFAM" id="SSF158472">
    <property type="entry name" value="HAMP domain-like"/>
    <property type="match status" value="1"/>
</dbReference>